<feature type="chain" id="PRO_5024464788" description="Lipoprotein" evidence="1">
    <location>
        <begin position="22"/>
        <end position="174"/>
    </location>
</feature>
<proteinExistence type="predicted"/>
<sequence length="174" mass="19712">MKLIFKKFFALSLLMGFVACSNQNEEYLEDLKKEEVALDVFFDKITNSYNKSDAEAVLISYEFNSKNKNVRLLSVEEAEPTWGLSFEVAERLNARKVMRTLEDKSDYEVSCDKGGKDGKGWTKKCSSKMSCGGLVYDCIHEDGGCATVCQANAVYVPEIRTFFFTDNINDLIEK</sequence>
<gene>
    <name evidence="2" type="ORF">RCZ01_09320</name>
</gene>
<dbReference type="Proteomes" id="UP000398217">
    <property type="component" value="Unassembled WGS sequence"/>
</dbReference>
<dbReference type="EMBL" id="BLBC01000005">
    <property type="protein sequence ID" value="GET45630.1"/>
    <property type="molecule type" value="Genomic_DNA"/>
</dbReference>
<comment type="caution">
    <text evidence="2">The sequence shown here is derived from an EMBL/GenBank/DDBJ whole genome shotgun (WGS) entry which is preliminary data.</text>
</comment>
<dbReference type="RefSeq" id="WP_155284268.1">
    <property type="nucleotide sequence ID" value="NZ_BLBC01000005.1"/>
</dbReference>
<evidence type="ECO:0000313" key="3">
    <source>
        <dbReference type="Proteomes" id="UP000398217"/>
    </source>
</evidence>
<accession>A0A5M4B8C7</accession>
<keyword evidence="1" id="KW-0732">Signal</keyword>
<organism evidence="2 3">
    <name type="scientific">Capnocytophaga felis</name>
    <dbReference type="NCBI Taxonomy" id="2267611"/>
    <lineage>
        <taxon>Bacteria</taxon>
        <taxon>Pseudomonadati</taxon>
        <taxon>Bacteroidota</taxon>
        <taxon>Flavobacteriia</taxon>
        <taxon>Flavobacteriales</taxon>
        <taxon>Flavobacteriaceae</taxon>
        <taxon>Capnocytophaga</taxon>
    </lineage>
</organism>
<dbReference type="OrthoDB" id="129527at2"/>
<keyword evidence="3" id="KW-1185">Reference proteome</keyword>
<feature type="signal peptide" evidence="1">
    <location>
        <begin position="1"/>
        <end position="21"/>
    </location>
</feature>
<dbReference type="AlphaFoldDB" id="A0A5M4B8C7"/>
<protein>
    <recommendedName>
        <fullName evidence="4">Lipoprotein</fullName>
    </recommendedName>
</protein>
<name>A0A5M4B8C7_9FLAO</name>
<evidence type="ECO:0008006" key="4">
    <source>
        <dbReference type="Google" id="ProtNLM"/>
    </source>
</evidence>
<reference evidence="3" key="1">
    <citation type="journal article" date="2020" name="Int. J. Syst. Evol. Microbiol.">
        <title>Capnocytophaga felis sp. nov. isolated from the feline oral cavity.</title>
        <authorList>
            <person name="Suzuki M."/>
            <person name="Umeda K."/>
            <person name="Kimura M."/>
            <person name="Imaoka K."/>
            <person name="Morikawa S."/>
            <person name="Maeda K."/>
        </authorList>
    </citation>
    <scope>NUCLEOTIDE SEQUENCE [LARGE SCALE GENOMIC DNA]</scope>
    <source>
        <strain evidence="3">KC07070</strain>
    </source>
</reference>
<evidence type="ECO:0000256" key="1">
    <source>
        <dbReference type="SAM" id="SignalP"/>
    </source>
</evidence>
<evidence type="ECO:0000313" key="2">
    <source>
        <dbReference type="EMBL" id="GET45630.1"/>
    </source>
</evidence>
<dbReference type="PROSITE" id="PS51257">
    <property type="entry name" value="PROKAR_LIPOPROTEIN"/>
    <property type="match status" value="1"/>
</dbReference>